<feature type="region of interest" description="Disordered" evidence="10">
    <location>
        <begin position="1"/>
        <end position="53"/>
    </location>
</feature>
<dbReference type="InterPro" id="IPR005844">
    <property type="entry name" value="A-D-PHexomutase_a/b/a-I"/>
</dbReference>
<evidence type="ECO:0000256" key="6">
    <source>
        <dbReference type="ARBA" id="ARBA00022723"/>
    </source>
</evidence>
<accession>A0AA37TDU6</accession>
<dbReference type="Gene3D" id="3.40.120.10">
    <property type="entry name" value="Alpha-D-Glucose-1,6-Bisphosphate, subunit A, domain 3"/>
    <property type="match status" value="3"/>
</dbReference>
<evidence type="ECO:0000256" key="5">
    <source>
        <dbReference type="ARBA" id="ARBA00022553"/>
    </source>
</evidence>
<dbReference type="Pfam" id="PF02878">
    <property type="entry name" value="PGM_PMM_I"/>
    <property type="match status" value="1"/>
</dbReference>
<evidence type="ECO:0000256" key="7">
    <source>
        <dbReference type="ARBA" id="ARBA00022842"/>
    </source>
</evidence>
<dbReference type="PANTHER" id="PTHR22573:SF2">
    <property type="entry name" value="PHOSPHOGLUCOMUTASE"/>
    <property type="match status" value="1"/>
</dbReference>
<dbReference type="PROSITE" id="PS00710">
    <property type="entry name" value="PGM_PMM"/>
    <property type="match status" value="1"/>
</dbReference>
<evidence type="ECO:0000259" key="11">
    <source>
        <dbReference type="Pfam" id="PF02878"/>
    </source>
</evidence>
<evidence type="ECO:0000313" key="14">
    <source>
        <dbReference type="EMBL" id="GLS70012.1"/>
    </source>
</evidence>
<dbReference type="InterPro" id="IPR045244">
    <property type="entry name" value="PGM"/>
</dbReference>
<protein>
    <recommendedName>
        <fullName evidence="4">phosphoglucomutase (alpha-D-glucose-1,6-bisphosphate-dependent)</fullName>
        <ecNumber evidence="4">5.4.2.2</ecNumber>
    </recommendedName>
</protein>
<keyword evidence="6 9" id="KW-0479">Metal-binding</keyword>
<dbReference type="SUPFAM" id="SSF55957">
    <property type="entry name" value="Phosphoglucomutase, C-terminal domain"/>
    <property type="match status" value="1"/>
</dbReference>
<evidence type="ECO:0000313" key="15">
    <source>
        <dbReference type="Proteomes" id="UP001157440"/>
    </source>
</evidence>
<dbReference type="InterPro" id="IPR036900">
    <property type="entry name" value="A-D-PHexomutase_C_sf"/>
</dbReference>
<dbReference type="GO" id="GO:0005829">
    <property type="term" value="C:cytosol"/>
    <property type="evidence" value="ECO:0007669"/>
    <property type="project" value="TreeGrafter"/>
</dbReference>
<feature type="domain" description="Alpha-D-phosphohexomutase alpha/beta/alpha" evidence="12">
    <location>
        <begin position="215"/>
        <end position="317"/>
    </location>
</feature>
<evidence type="ECO:0000256" key="4">
    <source>
        <dbReference type="ARBA" id="ARBA00012728"/>
    </source>
</evidence>
<comment type="similarity">
    <text evidence="3 9">Belongs to the phosphohexose mutase family.</text>
</comment>
<evidence type="ECO:0000256" key="8">
    <source>
        <dbReference type="ARBA" id="ARBA00023235"/>
    </source>
</evidence>
<evidence type="ECO:0000256" key="2">
    <source>
        <dbReference type="ARBA" id="ARBA00001946"/>
    </source>
</evidence>
<evidence type="ECO:0000256" key="3">
    <source>
        <dbReference type="ARBA" id="ARBA00010231"/>
    </source>
</evidence>
<dbReference type="Pfam" id="PF02880">
    <property type="entry name" value="PGM_PMM_III"/>
    <property type="match status" value="1"/>
</dbReference>
<dbReference type="SUPFAM" id="SSF53738">
    <property type="entry name" value="Phosphoglucomutase, first 3 domains"/>
    <property type="match status" value="3"/>
</dbReference>
<dbReference type="EC" id="5.4.2.2" evidence="4"/>
<name>A0AA37TDU6_9HYPH</name>
<dbReference type="Gene3D" id="3.30.310.50">
    <property type="entry name" value="Alpha-D-phosphohexomutase, C-terminal domain"/>
    <property type="match status" value="1"/>
</dbReference>
<dbReference type="FunFam" id="3.30.310.50:FF:000002">
    <property type="entry name" value="Phosphoglucomutase 5"/>
    <property type="match status" value="1"/>
</dbReference>
<dbReference type="GO" id="GO:0004614">
    <property type="term" value="F:phosphoglucomutase activity"/>
    <property type="evidence" value="ECO:0007669"/>
    <property type="project" value="UniProtKB-EC"/>
</dbReference>
<dbReference type="InterPro" id="IPR016055">
    <property type="entry name" value="A-D-PHexomutase_a/b/a-I/II/III"/>
</dbReference>
<dbReference type="FunFam" id="3.40.120.10:FF:000004">
    <property type="entry name" value="Phosphoglucomutase 5"/>
    <property type="match status" value="1"/>
</dbReference>
<dbReference type="FunFam" id="3.40.120.10:FF:000005">
    <property type="entry name" value="Phosphoglucomutase 5"/>
    <property type="match status" value="1"/>
</dbReference>
<comment type="caution">
    <text evidence="14">The sequence shown here is derived from an EMBL/GenBank/DDBJ whole genome shotgun (WGS) entry which is preliminary data.</text>
</comment>
<dbReference type="Pfam" id="PF02879">
    <property type="entry name" value="PGM_PMM_II"/>
    <property type="match status" value="1"/>
</dbReference>
<keyword evidence="8" id="KW-0413">Isomerase</keyword>
<proteinExistence type="inferred from homology"/>
<keyword evidence="7 9" id="KW-0460">Magnesium</keyword>
<evidence type="ECO:0000259" key="13">
    <source>
        <dbReference type="Pfam" id="PF02880"/>
    </source>
</evidence>
<feature type="domain" description="Alpha-D-phosphohexomutase alpha/beta/alpha" evidence="11">
    <location>
        <begin position="45"/>
        <end position="184"/>
    </location>
</feature>
<dbReference type="GO" id="GO:0000287">
    <property type="term" value="F:magnesium ion binding"/>
    <property type="evidence" value="ECO:0007669"/>
    <property type="project" value="InterPro"/>
</dbReference>
<dbReference type="InterPro" id="IPR005846">
    <property type="entry name" value="A-D-PHexomutase_a/b/a-III"/>
</dbReference>
<dbReference type="InterPro" id="IPR005841">
    <property type="entry name" value="Alpha-D-phosphohexomutase_SF"/>
</dbReference>
<dbReference type="PRINTS" id="PR00509">
    <property type="entry name" value="PGMPMM"/>
</dbReference>
<keyword evidence="15" id="KW-1185">Reference proteome</keyword>
<evidence type="ECO:0000259" key="12">
    <source>
        <dbReference type="Pfam" id="PF02879"/>
    </source>
</evidence>
<dbReference type="PANTHER" id="PTHR22573">
    <property type="entry name" value="PHOSPHOHEXOMUTASE FAMILY MEMBER"/>
    <property type="match status" value="1"/>
</dbReference>
<dbReference type="Pfam" id="PF24947">
    <property type="entry name" value="PGM1_C_vert_fung"/>
    <property type="match status" value="1"/>
</dbReference>
<evidence type="ECO:0000256" key="1">
    <source>
        <dbReference type="ARBA" id="ARBA00000443"/>
    </source>
</evidence>
<dbReference type="NCBIfam" id="NF005737">
    <property type="entry name" value="PRK07564.1-1"/>
    <property type="match status" value="1"/>
</dbReference>
<dbReference type="EMBL" id="BSPL01000013">
    <property type="protein sequence ID" value="GLS70012.1"/>
    <property type="molecule type" value="Genomic_DNA"/>
</dbReference>
<evidence type="ECO:0000256" key="10">
    <source>
        <dbReference type="SAM" id="MobiDB-lite"/>
    </source>
</evidence>
<gene>
    <name evidence="14" type="ORF">GCM10007890_20250</name>
</gene>
<feature type="domain" description="Alpha-D-phosphohexomutase alpha/beta/alpha" evidence="13">
    <location>
        <begin position="327"/>
        <end position="438"/>
    </location>
</feature>
<keyword evidence="5" id="KW-0597">Phosphoprotein</keyword>
<sequence>MKKSPPPTPELVTPSSRTGIEAGDPGRRPLMTTPKTVATTPFPDQKPGTSGLRKKVPVFRQPNYVENFVQAIFDTLPDKAGATLVLGGDGRFLNREVVQKTLRLAAGNGFGRVLVGRGGLLSTPAASCVIRKAQALGGIVLSASHNPGGPDGDFGIKFNAANGGPAPESVTDAIFARAKALTEYRLAEAPDLDLDRLGDTRLGAMTVTVIDPVADYAELMRTLIDFDAVSRLFASGFRMRFDAMSAVTGPYATAILEGMLGAPAGTVVNAEPKEDFGGHHPDPNPVHCHDLFDLMQGPDAPDFGAASDGDGDRNMIVAPGLFVTPSDSLALLAAHAHRAPGYAGGLAGVARSMPTSRAADRVAAALGIKAYETPTGWKFFGNLLDAGLITLCGEESAGTGSNHVREKDGLWAVLLWLNILAATGERADALVRAHWRTYGRDYYARHDYEEVDSDAANGLMDALREKLAGLPGTRIGDLTVSTADEFAYRDPVDGSLTERQGIRIGFAEDARAVFRLSGTGTAGATLRVYLERYENAPDRLDLAVAEVLAPVAAAARAIAEIEPRTGRPEPSVVT</sequence>
<organism evidence="14 15">
    <name type="scientific">Methylobacterium tardum</name>
    <dbReference type="NCBI Taxonomy" id="374432"/>
    <lineage>
        <taxon>Bacteria</taxon>
        <taxon>Pseudomonadati</taxon>
        <taxon>Pseudomonadota</taxon>
        <taxon>Alphaproteobacteria</taxon>
        <taxon>Hyphomicrobiales</taxon>
        <taxon>Methylobacteriaceae</taxon>
        <taxon>Methylobacterium</taxon>
    </lineage>
</organism>
<comment type="catalytic activity">
    <reaction evidence="1">
        <text>alpha-D-glucose 1-phosphate = alpha-D-glucose 6-phosphate</text>
        <dbReference type="Rhea" id="RHEA:23536"/>
        <dbReference type="ChEBI" id="CHEBI:58225"/>
        <dbReference type="ChEBI" id="CHEBI:58601"/>
        <dbReference type="EC" id="5.4.2.2"/>
    </reaction>
</comment>
<evidence type="ECO:0000256" key="9">
    <source>
        <dbReference type="RuleBase" id="RU004326"/>
    </source>
</evidence>
<dbReference type="Proteomes" id="UP001157440">
    <property type="component" value="Unassembled WGS sequence"/>
</dbReference>
<reference evidence="15" key="1">
    <citation type="journal article" date="2019" name="Int. J. Syst. Evol. Microbiol.">
        <title>The Global Catalogue of Microorganisms (GCM) 10K type strain sequencing project: providing services to taxonomists for standard genome sequencing and annotation.</title>
        <authorList>
            <consortium name="The Broad Institute Genomics Platform"/>
            <consortium name="The Broad Institute Genome Sequencing Center for Infectious Disease"/>
            <person name="Wu L."/>
            <person name="Ma J."/>
        </authorList>
    </citation>
    <scope>NUCLEOTIDE SEQUENCE [LARGE SCALE GENOMIC DNA]</scope>
    <source>
        <strain evidence="15">NBRC 103632</strain>
    </source>
</reference>
<dbReference type="InterPro" id="IPR016066">
    <property type="entry name" value="A-D-PHexomutase_CS"/>
</dbReference>
<comment type="cofactor">
    <cofactor evidence="2">
        <name>Mg(2+)</name>
        <dbReference type="ChEBI" id="CHEBI:18420"/>
    </cofactor>
</comment>
<dbReference type="GO" id="GO:0005975">
    <property type="term" value="P:carbohydrate metabolic process"/>
    <property type="evidence" value="ECO:0007669"/>
    <property type="project" value="InterPro"/>
</dbReference>
<dbReference type="InterPro" id="IPR005845">
    <property type="entry name" value="A-D-PHexomutase_a/b/a-II"/>
</dbReference>
<dbReference type="AlphaFoldDB" id="A0AA37TDU6"/>